<sequence length="143" mass="14247">MLAFLFGSSMFVIALSALALMAAIKRHKKYKRFTAWGTFAFALIAGSAISLTFLGEWAGGLLAGLAGLLGAPAAAVGVIALFFLVGAAADLADGKPDGFARTSALVLPTLLTATGGALGLYGTQATTTVSQAGAALLGNLIGI</sequence>
<dbReference type="Proteomes" id="UP000240542">
    <property type="component" value="Unassembled WGS sequence"/>
</dbReference>
<feature type="transmembrane region" description="Helical" evidence="1">
    <location>
        <begin position="6"/>
        <end position="24"/>
    </location>
</feature>
<dbReference type="EMBL" id="PYGA01000041">
    <property type="protein sequence ID" value="PSK83051.1"/>
    <property type="molecule type" value="Genomic_DNA"/>
</dbReference>
<reference evidence="2 3" key="1">
    <citation type="submission" date="2018-03" db="EMBL/GenBank/DDBJ databases">
        <title>Genomic Encyclopedia of Archaeal and Bacterial Type Strains, Phase II (KMG-II): from individual species to whole genera.</title>
        <authorList>
            <person name="Goeker M."/>
        </authorList>
    </citation>
    <scope>NUCLEOTIDE SEQUENCE [LARGE SCALE GENOMIC DNA]</scope>
    <source>
        <strain evidence="2 3">DSM 45312</strain>
    </source>
</reference>
<keyword evidence="1" id="KW-0472">Membrane</keyword>
<feature type="transmembrane region" description="Helical" evidence="1">
    <location>
        <begin position="36"/>
        <end position="55"/>
    </location>
</feature>
<evidence type="ECO:0000313" key="2">
    <source>
        <dbReference type="EMBL" id="PSK83051.1"/>
    </source>
</evidence>
<organism evidence="2 3">
    <name type="scientific">Murinocardiopsis flavida</name>
    <dbReference type="NCBI Taxonomy" id="645275"/>
    <lineage>
        <taxon>Bacteria</taxon>
        <taxon>Bacillati</taxon>
        <taxon>Actinomycetota</taxon>
        <taxon>Actinomycetes</taxon>
        <taxon>Streptosporangiales</taxon>
        <taxon>Nocardiopsidaceae</taxon>
        <taxon>Murinocardiopsis</taxon>
    </lineage>
</organism>
<name>A0A2P8CDJ8_9ACTN</name>
<accession>A0A2P8CDJ8</accession>
<keyword evidence="1" id="KW-0812">Transmembrane</keyword>
<keyword evidence="3" id="KW-1185">Reference proteome</keyword>
<dbReference type="AlphaFoldDB" id="A0A2P8CDJ8"/>
<feature type="transmembrane region" description="Helical" evidence="1">
    <location>
        <begin position="61"/>
        <end position="85"/>
    </location>
</feature>
<keyword evidence="1" id="KW-1133">Transmembrane helix</keyword>
<comment type="caution">
    <text evidence="2">The sequence shown here is derived from an EMBL/GenBank/DDBJ whole genome shotgun (WGS) entry which is preliminary data.</text>
</comment>
<evidence type="ECO:0000313" key="3">
    <source>
        <dbReference type="Proteomes" id="UP000240542"/>
    </source>
</evidence>
<gene>
    <name evidence="2" type="ORF">CLV63_14117</name>
</gene>
<proteinExistence type="predicted"/>
<dbReference type="RefSeq" id="WP_106586994.1">
    <property type="nucleotide sequence ID" value="NZ_PYGA01000041.1"/>
</dbReference>
<protein>
    <submittedName>
        <fullName evidence="2">Uncharacterized protein</fullName>
    </submittedName>
</protein>
<evidence type="ECO:0000256" key="1">
    <source>
        <dbReference type="SAM" id="Phobius"/>
    </source>
</evidence>